<name>A0AAJ8JWR4_9TREE</name>
<gene>
    <name evidence="9" type="ORF">L203_105064</name>
</gene>
<feature type="coiled-coil region" evidence="5">
    <location>
        <begin position="406"/>
        <end position="444"/>
    </location>
</feature>
<dbReference type="EMBL" id="CP143789">
    <property type="protein sequence ID" value="WVN89834.1"/>
    <property type="molecule type" value="Genomic_DNA"/>
</dbReference>
<proteinExistence type="predicted"/>
<feature type="compositionally biased region" description="Polar residues" evidence="6">
    <location>
        <begin position="448"/>
        <end position="464"/>
    </location>
</feature>
<keyword evidence="5" id="KW-0175">Coiled coil</keyword>
<evidence type="ECO:0000259" key="8">
    <source>
        <dbReference type="Pfam" id="PF13515"/>
    </source>
</evidence>
<feature type="transmembrane region" description="Helical" evidence="7">
    <location>
        <begin position="627"/>
        <end position="647"/>
    </location>
</feature>
<feature type="transmembrane region" description="Helical" evidence="7">
    <location>
        <begin position="734"/>
        <end position="752"/>
    </location>
</feature>
<feature type="transmembrane region" description="Helical" evidence="7">
    <location>
        <begin position="33"/>
        <end position="51"/>
    </location>
</feature>
<keyword evidence="3 7" id="KW-1133">Transmembrane helix</keyword>
<feature type="transmembrane region" description="Helical" evidence="7">
    <location>
        <begin position="764"/>
        <end position="786"/>
    </location>
</feature>
<dbReference type="KEGG" id="cdep:91089273"/>
<protein>
    <recommendedName>
        <fullName evidence="8">Integral membrane bound transporter domain-containing protein</fullName>
    </recommendedName>
</protein>
<feature type="region of interest" description="Disordered" evidence="6">
    <location>
        <begin position="445"/>
        <end position="464"/>
    </location>
</feature>
<dbReference type="InterPro" id="IPR052430">
    <property type="entry name" value="IVT-Associated"/>
</dbReference>
<evidence type="ECO:0000256" key="1">
    <source>
        <dbReference type="ARBA" id="ARBA00004141"/>
    </source>
</evidence>
<evidence type="ECO:0000256" key="3">
    <source>
        <dbReference type="ARBA" id="ARBA00022989"/>
    </source>
</evidence>
<dbReference type="AlphaFoldDB" id="A0AAJ8JWR4"/>
<keyword evidence="2 7" id="KW-0812">Transmembrane</keyword>
<feature type="transmembrane region" description="Helical" evidence="7">
    <location>
        <begin position="63"/>
        <end position="85"/>
    </location>
</feature>
<feature type="transmembrane region" description="Helical" evidence="7">
    <location>
        <begin position="128"/>
        <end position="148"/>
    </location>
</feature>
<comment type="subcellular location">
    <subcellularLocation>
        <location evidence="1">Membrane</location>
        <topology evidence="1">Multi-pass membrane protein</topology>
    </subcellularLocation>
</comment>
<evidence type="ECO:0000313" key="9">
    <source>
        <dbReference type="EMBL" id="WVN89834.1"/>
    </source>
</evidence>
<reference evidence="9" key="2">
    <citation type="journal article" date="2022" name="Elife">
        <title>Obligate sexual reproduction of a homothallic fungus closely related to the Cryptococcus pathogenic species complex.</title>
        <authorList>
            <person name="Passer A.R."/>
            <person name="Clancey S.A."/>
            <person name="Shea T."/>
            <person name="David-Palma M."/>
            <person name="Averette A.F."/>
            <person name="Boekhout T."/>
            <person name="Porcel B.M."/>
            <person name="Nowrousian M."/>
            <person name="Cuomo C.A."/>
            <person name="Sun S."/>
            <person name="Heitman J."/>
            <person name="Coelho M.A."/>
        </authorList>
    </citation>
    <scope>NUCLEOTIDE SEQUENCE</scope>
    <source>
        <strain evidence="9">CBS 7841</strain>
    </source>
</reference>
<feature type="transmembrane region" description="Helical" evidence="7">
    <location>
        <begin position="97"/>
        <end position="116"/>
    </location>
</feature>
<dbReference type="PANTHER" id="PTHR47804:SF3">
    <property type="entry name" value="PROTEIN BRE4"/>
    <property type="match status" value="1"/>
</dbReference>
<evidence type="ECO:0000256" key="5">
    <source>
        <dbReference type="SAM" id="Coils"/>
    </source>
</evidence>
<dbReference type="GO" id="GO:0016020">
    <property type="term" value="C:membrane"/>
    <property type="evidence" value="ECO:0007669"/>
    <property type="project" value="UniProtKB-SubCell"/>
</dbReference>
<dbReference type="GeneID" id="91089273"/>
<evidence type="ECO:0000256" key="2">
    <source>
        <dbReference type="ARBA" id="ARBA00022692"/>
    </source>
</evidence>
<reference evidence="9" key="1">
    <citation type="submission" date="2016-06" db="EMBL/GenBank/DDBJ databases">
        <authorList>
            <person name="Cuomo C."/>
            <person name="Litvintseva A."/>
            <person name="Heitman J."/>
            <person name="Chen Y."/>
            <person name="Sun S."/>
            <person name="Springer D."/>
            <person name="Dromer F."/>
            <person name="Young S."/>
            <person name="Zeng Q."/>
            <person name="Chapman S."/>
            <person name="Gujja S."/>
            <person name="Saif S."/>
            <person name="Birren B."/>
        </authorList>
    </citation>
    <scope>NUCLEOTIDE SEQUENCE</scope>
    <source>
        <strain evidence="9">CBS 7841</strain>
    </source>
</reference>
<dbReference type="Proteomes" id="UP000094043">
    <property type="component" value="Chromosome 6"/>
</dbReference>
<keyword evidence="10" id="KW-1185">Reference proteome</keyword>
<keyword evidence="4 7" id="KW-0472">Membrane</keyword>
<dbReference type="PANTHER" id="PTHR47804">
    <property type="entry name" value="60S RIBOSOMAL PROTEIN L19"/>
    <property type="match status" value="1"/>
</dbReference>
<dbReference type="Pfam" id="PF13515">
    <property type="entry name" value="FUSC_2"/>
    <property type="match status" value="1"/>
</dbReference>
<sequence length="1024" mass="115188">MDWWPTRVRPLANATLCSFLCFLVTTVKPWARIHGQWGFLVYTSMLIFFFPKGRIGSQIEATVLGVFGGIIGIAWSYATLTVAAYCGRRYGADSNQARAIMGVGLAMLCLASGLVRSYARRFNAFSKIMVFFPIFMLTSQQSIIHMSTQLFLEQFYVVIFSAVLPLVSTLLLAPHLSSSGQTHLQVENSLRTIRTLLPISFCSLLGEGVTPGTLGSQASMASVRRLEDQFGFNFPPLHQEQLAQKLKTTIASLRVSNGSYFKIATSVDAQLSASADIVKVLRRIARNSLLNPTSYMPGERIQAALNKSFPQSQSEILHHRKSLRHFERTSKLPITPESGTVIGRITRRKPRHLAGYMLPRTSNPSTILSNRPDLKDHSHHLVIAIVDALRATEGQLALKFGWFKTTRENKEEVEGLEKKLQDASNQLEEELNHVQRTLTSLLGDGSNLGHTSSNGQPQHSPTQNSNNIIVAHAVFMESTDVKSILFDRDRYRLAFYMTSLLDLARDIYNLTTIIQSAPKCQTPSNSWARFIQVLWTNCCEHVNDKADARGEETELVLEEEQPLDEQKEYLDMDFVTASLHQPQTSISSMDTRHYLQHVWMQIWNQPRVVKARIIFSRLMHSLKHSRHVLFSLKLAGGICLLSVPAWMPSDYPARHWYDTSRGGWMVVSYMFVLEDTTGAILKVGFFRSLGTLIGAVTGYVCVLVAKQNPYALIVLATTCSVPISWNVLFASVPGFGVATGIALPPILFIPYLNLSNGETNFFLAWNRFVDIVIGVVAAILAGTWIWPVHARVQYFRSAAEILSRIAEYYLHMSRDLVRSSLVYRVDDKQYESLEVKIRRGLQLARALVAIQKQEVSLLPRPIKLYSEIIDASERLLETLIEIRILRFSVPRKETVLDVLSIRRELISTVLNNLWTCSHAFGSRGPLPQFLPSPRVPLLELMEVTEEHARHLQAMRYAQQHQTKEENGSIEEDSNASISTTSYQAELAFLYGMAEDEALGEVCNILEELIAAARTLFGSHTFLYT</sequence>
<evidence type="ECO:0000256" key="7">
    <source>
        <dbReference type="SAM" id="Phobius"/>
    </source>
</evidence>
<accession>A0AAJ8JWR4</accession>
<dbReference type="InterPro" id="IPR049453">
    <property type="entry name" value="Memb_transporter_dom"/>
</dbReference>
<feature type="transmembrane region" description="Helical" evidence="7">
    <location>
        <begin position="154"/>
        <end position="173"/>
    </location>
</feature>
<feature type="transmembrane region" description="Helical" evidence="7">
    <location>
        <begin position="710"/>
        <end position="728"/>
    </location>
</feature>
<reference evidence="9" key="3">
    <citation type="submission" date="2024-01" db="EMBL/GenBank/DDBJ databases">
        <authorList>
            <person name="Coelho M.A."/>
            <person name="David-Palma M."/>
            <person name="Shea T."/>
            <person name="Sun S."/>
            <person name="Cuomo C.A."/>
            <person name="Heitman J."/>
        </authorList>
    </citation>
    <scope>NUCLEOTIDE SEQUENCE</scope>
    <source>
        <strain evidence="9">CBS 7841</strain>
    </source>
</reference>
<feature type="transmembrane region" description="Helical" evidence="7">
    <location>
        <begin position="685"/>
        <end position="705"/>
    </location>
</feature>
<dbReference type="InterPro" id="IPR023244">
    <property type="entry name" value="Brefeldin_A-sensitivity_4"/>
</dbReference>
<dbReference type="RefSeq" id="XP_066070534.1">
    <property type="nucleotide sequence ID" value="XM_066214437.1"/>
</dbReference>
<feature type="domain" description="Integral membrane bound transporter" evidence="8">
    <location>
        <begin position="655"/>
        <end position="780"/>
    </location>
</feature>
<dbReference type="PRINTS" id="PR02047">
    <property type="entry name" value="BREFELDNASP4"/>
</dbReference>
<evidence type="ECO:0000313" key="10">
    <source>
        <dbReference type="Proteomes" id="UP000094043"/>
    </source>
</evidence>
<evidence type="ECO:0000256" key="6">
    <source>
        <dbReference type="SAM" id="MobiDB-lite"/>
    </source>
</evidence>
<organism evidence="9 10">
    <name type="scientific">Cryptococcus depauperatus CBS 7841</name>
    <dbReference type="NCBI Taxonomy" id="1295531"/>
    <lineage>
        <taxon>Eukaryota</taxon>
        <taxon>Fungi</taxon>
        <taxon>Dikarya</taxon>
        <taxon>Basidiomycota</taxon>
        <taxon>Agaricomycotina</taxon>
        <taxon>Tremellomycetes</taxon>
        <taxon>Tremellales</taxon>
        <taxon>Cryptococcaceae</taxon>
        <taxon>Cryptococcus</taxon>
    </lineage>
</organism>
<evidence type="ECO:0000256" key="4">
    <source>
        <dbReference type="ARBA" id="ARBA00023136"/>
    </source>
</evidence>